<evidence type="ECO:0000313" key="2">
    <source>
        <dbReference type="Proteomes" id="UP001279734"/>
    </source>
</evidence>
<dbReference type="Proteomes" id="UP001279734">
    <property type="component" value="Unassembled WGS sequence"/>
</dbReference>
<reference evidence="1" key="1">
    <citation type="submission" date="2023-05" db="EMBL/GenBank/DDBJ databases">
        <title>Nepenthes gracilis genome sequencing.</title>
        <authorList>
            <person name="Fukushima K."/>
        </authorList>
    </citation>
    <scope>NUCLEOTIDE SEQUENCE</scope>
    <source>
        <strain evidence="1">SING2019-196</strain>
    </source>
</reference>
<sequence length="84" mass="9739">MQVLLCLHASIPYEVRIGLLLGSRCRLSLRHRLSGSCYYVDAEVALPFGKPTVTLMQLHWFCGALEPRSLLCCCRYVFNSRRWY</sequence>
<protein>
    <submittedName>
        <fullName evidence="1">Uncharacterized protein</fullName>
    </submittedName>
</protein>
<evidence type="ECO:0000313" key="1">
    <source>
        <dbReference type="EMBL" id="GMH24798.1"/>
    </source>
</evidence>
<proteinExistence type="predicted"/>
<comment type="caution">
    <text evidence="1">The sequence shown here is derived from an EMBL/GenBank/DDBJ whole genome shotgun (WGS) entry which is preliminary data.</text>
</comment>
<keyword evidence="2" id="KW-1185">Reference proteome</keyword>
<name>A0AAD3T7K1_NEPGR</name>
<dbReference type="AlphaFoldDB" id="A0AAD3T7K1"/>
<gene>
    <name evidence="1" type="ORF">Nepgr_026641</name>
</gene>
<organism evidence="1 2">
    <name type="scientific">Nepenthes gracilis</name>
    <name type="common">Slender pitcher plant</name>
    <dbReference type="NCBI Taxonomy" id="150966"/>
    <lineage>
        <taxon>Eukaryota</taxon>
        <taxon>Viridiplantae</taxon>
        <taxon>Streptophyta</taxon>
        <taxon>Embryophyta</taxon>
        <taxon>Tracheophyta</taxon>
        <taxon>Spermatophyta</taxon>
        <taxon>Magnoliopsida</taxon>
        <taxon>eudicotyledons</taxon>
        <taxon>Gunneridae</taxon>
        <taxon>Pentapetalae</taxon>
        <taxon>Caryophyllales</taxon>
        <taxon>Nepenthaceae</taxon>
        <taxon>Nepenthes</taxon>
    </lineage>
</organism>
<dbReference type="EMBL" id="BSYO01000028">
    <property type="protein sequence ID" value="GMH24798.1"/>
    <property type="molecule type" value="Genomic_DNA"/>
</dbReference>
<accession>A0AAD3T7K1</accession>